<evidence type="ECO:0000256" key="1">
    <source>
        <dbReference type="SAM" id="MobiDB-lite"/>
    </source>
</evidence>
<feature type="compositionally biased region" description="Polar residues" evidence="1">
    <location>
        <begin position="35"/>
        <end position="44"/>
    </location>
</feature>
<organism evidence="2 3">
    <name type="scientific">Candidatus Komeilibacteria bacterium RIFCSPHIGHO2_01_FULL_52_14</name>
    <dbReference type="NCBI Taxonomy" id="1798549"/>
    <lineage>
        <taxon>Bacteria</taxon>
        <taxon>Candidatus Komeiliibacteriota</taxon>
    </lineage>
</organism>
<accession>A0A1G2BJZ2</accession>
<dbReference type="Proteomes" id="UP000177817">
    <property type="component" value="Unassembled WGS sequence"/>
</dbReference>
<dbReference type="EMBL" id="MHKK01000046">
    <property type="protein sequence ID" value="OGY88996.1"/>
    <property type="molecule type" value="Genomic_DNA"/>
</dbReference>
<proteinExistence type="predicted"/>
<name>A0A1G2BJZ2_9BACT</name>
<sequence>MKRFDKREQIILAVCAVIVLVFVVELAIGPKGPRSEQQPTSNTNTEDTVALTPTTTAPAPNKTVPSQPKTSSQETAETYANALKQYEGRTIAFDSCKSVFANYTFKSGTTIMLDGQSQGAQTITIAGKKYTVRPQQYALVKLATVKAPTILYPDCLSGGVQRYNVAKITIQP</sequence>
<protein>
    <submittedName>
        <fullName evidence="2">Uncharacterized protein</fullName>
    </submittedName>
</protein>
<feature type="compositionally biased region" description="Low complexity" evidence="1">
    <location>
        <begin position="45"/>
        <end position="63"/>
    </location>
</feature>
<evidence type="ECO:0000313" key="3">
    <source>
        <dbReference type="Proteomes" id="UP000177817"/>
    </source>
</evidence>
<gene>
    <name evidence="2" type="ORF">A2677_02130</name>
</gene>
<comment type="caution">
    <text evidence="2">The sequence shown here is derived from an EMBL/GenBank/DDBJ whole genome shotgun (WGS) entry which is preliminary data.</text>
</comment>
<feature type="compositionally biased region" description="Polar residues" evidence="1">
    <location>
        <begin position="64"/>
        <end position="75"/>
    </location>
</feature>
<feature type="region of interest" description="Disordered" evidence="1">
    <location>
        <begin position="31"/>
        <end position="75"/>
    </location>
</feature>
<reference evidence="2 3" key="1">
    <citation type="journal article" date="2016" name="Nat. Commun.">
        <title>Thousands of microbial genomes shed light on interconnected biogeochemical processes in an aquifer system.</title>
        <authorList>
            <person name="Anantharaman K."/>
            <person name="Brown C.T."/>
            <person name="Hug L.A."/>
            <person name="Sharon I."/>
            <person name="Castelle C.J."/>
            <person name="Probst A.J."/>
            <person name="Thomas B.C."/>
            <person name="Singh A."/>
            <person name="Wilkins M.J."/>
            <person name="Karaoz U."/>
            <person name="Brodie E.L."/>
            <person name="Williams K.H."/>
            <person name="Hubbard S.S."/>
            <person name="Banfield J.F."/>
        </authorList>
    </citation>
    <scope>NUCLEOTIDE SEQUENCE [LARGE SCALE GENOMIC DNA]</scope>
</reference>
<evidence type="ECO:0000313" key="2">
    <source>
        <dbReference type="EMBL" id="OGY88996.1"/>
    </source>
</evidence>
<dbReference type="AlphaFoldDB" id="A0A1G2BJZ2"/>